<keyword evidence="3" id="KW-1185">Reference proteome</keyword>
<organism evidence="2 3">
    <name type="scientific">Trichoderma lentiforme</name>
    <dbReference type="NCBI Taxonomy" id="1567552"/>
    <lineage>
        <taxon>Eukaryota</taxon>
        <taxon>Fungi</taxon>
        <taxon>Dikarya</taxon>
        <taxon>Ascomycota</taxon>
        <taxon>Pezizomycotina</taxon>
        <taxon>Sordariomycetes</taxon>
        <taxon>Hypocreomycetidae</taxon>
        <taxon>Hypocreales</taxon>
        <taxon>Hypocreaceae</taxon>
        <taxon>Trichoderma</taxon>
    </lineage>
</organism>
<gene>
    <name evidence="2" type="ORF">CFAM422_009478</name>
</gene>
<evidence type="ECO:0000313" key="2">
    <source>
        <dbReference type="EMBL" id="KAF3066025.1"/>
    </source>
</evidence>
<feature type="region of interest" description="Disordered" evidence="1">
    <location>
        <begin position="34"/>
        <end position="61"/>
    </location>
</feature>
<dbReference type="AlphaFoldDB" id="A0A9P4X7P9"/>
<proteinExistence type="predicted"/>
<evidence type="ECO:0000256" key="1">
    <source>
        <dbReference type="SAM" id="MobiDB-lite"/>
    </source>
</evidence>
<protein>
    <submittedName>
        <fullName evidence="2">Uncharacterized protein</fullName>
    </submittedName>
</protein>
<feature type="compositionally biased region" description="Basic and acidic residues" evidence="1">
    <location>
        <begin position="37"/>
        <end position="46"/>
    </location>
</feature>
<dbReference type="Proteomes" id="UP000801864">
    <property type="component" value="Unassembled WGS sequence"/>
</dbReference>
<reference evidence="2 3" key="1">
    <citation type="submission" date="2018-06" db="EMBL/GenBank/DDBJ databases">
        <title>Genome analysis of cellulolytic fungus Trichoderma lentiforme CFAM-422.</title>
        <authorList>
            <person name="Steindorff A.S."/>
            <person name="Formighieri E.F."/>
            <person name="Midorikawa G.E.O."/>
            <person name="Tamietti M.S."/>
            <person name="Ramos E.Z."/>
            <person name="Silva A.S."/>
            <person name="Bon E.P.S."/>
            <person name="Mendes T.D."/>
            <person name="Damaso M.C.T."/>
            <person name="Favaro L.C.L."/>
        </authorList>
    </citation>
    <scope>NUCLEOTIDE SEQUENCE [LARGE SCALE GENOMIC DNA]</scope>
    <source>
        <strain evidence="2 3">CFAM-422</strain>
    </source>
</reference>
<comment type="caution">
    <text evidence="2">The sequence shown here is derived from an EMBL/GenBank/DDBJ whole genome shotgun (WGS) entry which is preliminary data.</text>
</comment>
<sequence length="61" mass="6535">MAALYGTIGQLDADMRGPDCAALRAAGELREKKLKSGRNDRVRGPETEFAGQATATELLQD</sequence>
<accession>A0A9P4X7P9</accession>
<dbReference type="EMBL" id="QLNT01000017">
    <property type="protein sequence ID" value="KAF3066025.1"/>
    <property type="molecule type" value="Genomic_DNA"/>
</dbReference>
<name>A0A9P4X7P9_9HYPO</name>
<evidence type="ECO:0000313" key="3">
    <source>
        <dbReference type="Proteomes" id="UP000801864"/>
    </source>
</evidence>